<proteinExistence type="inferred from homology"/>
<evidence type="ECO:0000256" key="11">
    <source>
        <dbReference type="PROSITE-ProRule" id="PRU01360"/>
    </source>
</evidence>
<evidence type="ECO:0000256" key="12">
    <source>
        <dbReference type="RuleBase" id="RU003357"/>
    </source>
</evidence>
<dbReference type="PROSITE" id="PS52016">
    <property type="entry name" value="TONB_DEPENDENT_REC_3"/>
    <property type="match status" value="1"/>
</dbReference>
<dbReference type="InterPro" id="IPR000531">
    <property type="entry name" value="Beta-barrel_TonB"/>
</dbReference>
<dbReference type="AlphaFoldDB" id="A0A6I6MIJ8"/>
<dbReference type="InterPro" id="IPR039426">
    <property type="entry name" value="TonB-dep_rcpt-like"/>
</dbReference>
<comment type="subcellular location">
    <subcellularLocation>
        <location evidence="1 11">Cell outer membrane</location>
        <topology evidence="1 11">Multi-pass membrane protein</topology>
    </subcellularLocation>
</comment>
<name>A0A6I6MIJ8_9CAUL</name>
<evidence type="ECO:0000259" key="15">
    <source>
        <dbReference type="Pfam" id="PF07715"/>
    </source>
</evidence>
<dbReference type="RefSeq" id="WP_158765830.1">
    <property type="nucleotide sequence ID" value="NZ_CP047045.1"/>
</dbReference>
<dbReference type="GO" id="GO:0009279">
    <property type="term" value="C:cell outer membrane"/>
    <property type="evidence" value="ECO:0007669"/>
    <property type="project" value="UniProtKB-SubCell"/>
</dbReference>
<evidence type="ECO:0000256" key="2">
    <source>
        <dbReference type="ARBA" id="ARBA00022448"/>
    </source>
</evidence>
<evidence type="ECO:0000256" key="5">
    <source>
        <dbReference type="ARBA" id="ARBA00022692"/>
    </source>
</evidence>
<evidence type="ECO:0000256" key="8">
    <source>
        <dbReference type="ARBA" id="ARBA00023077"/>
    </source>
</evidence>
<dbReference type="KEGG" id="tsv:DSM104635_01765"/>
<keyword evidence="6" id="KW-0408">Iron</keyword>
<accession>A0A6I6MIJ8</accession>
<sequence>MKSRAFDTRSVFSRNRTARAALLAGAALFLPGVALAQEEPQDDDSRVEEIVVTAQRYEQNLQDVPISVSVFSGDDIEERSTEGLQAFSQFVPNLQFSNAPSSGASGNVIYLRGVGNNDSGVEFSPGVGVYVDGVYIGVMRGLDLDLVGAERMEVLRGPQGTLFGRNTTGGAINIVSRRPSDEFEGDFSLTAGSFDRLDARANLNIPIIPGEFAARVGIASRNQSGYGQSLDLTTGDTIAELGDVEATSGRVQFLVTPTDDLEFQISVDATRSRGGVPPYHIIAMNPGAFFASPGLNPAYISNDPLTNYSNGPNTNDLDSFGASLVATLDLNEHWTLRSISSHREVQTRYEIDVDGTPWQILHSWQETEQSQSSQEFLLTGESFDERLHTVLGVFYYKDEAFSLRPSASTANPGATVTPGSPTAPNWNPAGGQVGENVSRAVYGQGTFALTDQLSVTGGLRYTEDEVTAAGPFHAADTFSWDALTGRAGLEYRWNDDVMTYVSAARGYKSGGVNSIGSGLAFAPFDPEFLWTYEVGLKSEWFDNRLRLNAALFQSDFQDMQFRQRIVLSDGTFIAVIGNAAAAEISGAELEVEAVPVEDLTLNLSVGYLDAAYSEVDPLVTVATGLTADKHLVETPEWTASAGAEYAFHLSEDSELTARVDYSYRTAIEHEITNNPLLRQPAYGLLNARLTYNYEPGGWSLAIFGTNLTDEEYILNGIDFRAAFGVAVSQYARPAEWGVTLRKSF</sequence>
<keyword evidence="3 11" id="KW-1134">Transmembrane beta strand</keyword>
<keyword evidence="9 11" id="KW-0472">Membrane</keyword>
<organism evidence="16 17">
    <name type="scientific">Terricaulis silvestris</name>
    <dbReference type="NCBI Taxonomy" id="2686094"/>
    <lineage>
        <taxon>Bacteria</taxon>
        <taxon>Pseudomonadati</taxon>
        <taxon>Pseudomonadota</taxon>
        <taxon>Alphaproteobacteria</taxon>
        <taxon>Caulobacterales</taxon>
        <taxon>Caulobacteraceae</taxon>
        <taxon>Terricaulis</taxon>
    </lineage>
</organism>
<keyword evidence="5 11" id="KW-0812">Transmembrane</keyword>
<keyword evidence="2 11" id="KW-0813">Transport</keyword>
<dbReference type="InterPro" id="IPR036942">
    <property type="entry name" value="Beta-barrel_TonB_sf"/>
</dbReference>
<protein>
    <submittedName>
        <fullName evidence="16">Pesticin receptor</fullName>
    </submittedName>
</protein>
<keyword evidence="8 12" id="KW-0798">TonB box</keyword>
<keyword evidence="7" id="KW-0406">Ion transport</keyword>
<feature type="chain" id="PRO_5026057075" evidence="13">
    <location>
        <begin position="37"/>
        <end position="744"/>
    </location>
</feature>
<dbReference type="InterPro" id="IPR012910">
    <property type="entry name" value="Plug_dom"/>
</dbReference>
<keyword evidence="10 11" id="KW-0998">Cell outer membrane</keyword>
<dbReference type="Pfam" id="PF00593">
    <property type="entry name" value="TonB_dep_Rec_b-barrel"/>
    <property type="match status" value="1"/>
</dbReference>
<reference evidence="17" key="1">
    <citation type="submission" date="2019-12" db="EMBL/GenBank/DDBJ databases">
        <title>Complete genome of Terracaulis silvestris 0127_4.</title>
        <authorList>
            <person name="Vieira S."/>
            <person name="Riedel T."/>
            <person name="Sproer C."/>
            <person name="Pascual J."/>
            <person name="Boedeker C."/>
            <person name="Overmann J."/>
        </authorList>
    </citation>
    <scope>NUCLEOTIDE SEQUENCE [LARGE SCALE GENOMIC DNA]</scope>
    <source>
        <strain evidence="17">0127_4</strain>
    </source>
</reference>
<evidence type="ECO:0000256" key="10">
    <source>
        <dbReference type="ARBA" id="ARBA00023237"/>
    </source>
</evidence>
<dbReference type="SUPFAM" id="SSF56935">
    <property type="entry name" value="Porins"/>
    <property type="match status" value="1"/>
</dbReference>
<dbReference type="Gene3D" id="2.40.170.20">
    <property type="entry name" value="TonB-dependent receptor, beta-barrel domain"/>
    <property type="match status" value="1"/>
</dbReference>
<evidence type="ECO:0000256" key="3">
    <source>
        <dbReference type="ARBA" id="ARBA00022452"/>
    </source>
</evidence>
<keyword evidence="13" id="KW-0732">Signal</keyword>
<evidence type="ECO:0000256" key="6">
    <source>
        <dbReference type="ARBA" id="ARBA00023004"/>
    </source>
</evidence>
<feature type="signal peptide" evidence="13">
    <location>
        <begin position="1"/>
        <end position="36"/>
    </location>
</feature>
<feature type="domain" description="TonB-dependent receptor plug" evidence="15">
    <location>
        <begin position="61"/>
        <end position="171"/>
    </location>
</feature>
<dbReference type="PANTHER" id="PTHR32552">
    <property type="entry name" value="FERRICHROME IRON RECEPTOR-RELATED"/>
    <property type="match status" value="1"/>
</dbReference>
<evidence type="ECO:0000313" key="16">
    <source>
        <dbReference type="EMBL" id="QGZ94930.1"/>
    </source>
</evidence>
<dbReference type="GO" id="GO:0006826">
    <property type="term" value="P:iron ion transport"/>
    <property type="evidence" value="ECO:0007669"/>
    <property type="project" value="UniProtKB-KW"/>
</dbReference>
<dbReference type="PANTHER" id="PTHR32552:SF81">
    <property type="entry name" value="TONB-DEPENDENT OUTER MEMBRANE RECEPTOR"/>
    <property type="match status" value="1"/>
</dbReference>
<evidence type="ECO:0000256" key="7">
    <source>
        <dbReference type="ARBA" id="ARBA00023065"/>
    </source>
</evidence>
<feature type="domain" description="TonB-dependent receptor-like beta-barrel" evidence="14">
    <location>
        <begin position="294"/>
        <end position="707"/>
    </location>
</feature>
<evidence type="ECO:0000313" key="17">
    <source>
        <dbReference type="Proteomes" id="UP000431269"/>
    </source>
</evidence>
<keyword evidence="17" id="KW-1185">Reference proteome</keyword>
<keyword evidence="4" id="KW-0410">Iron transport</keyword>
<gene>
    <name evidence="16" type="primary">fyuA_11</name>
    <name evidence="16" type="ORF">DSM104635_01765</name>
</gene>
<dbReference type="EMBL" id="CP047045">
    <property type="protein sequence ID" value="QGZ94930.1"/>
    <property type="molecule type" value="Genomic_DNA"/>
</dbReference>
<evidence type="ECO:0000256" key="13">
    <source>
        <dbReference type="SAM" id="SignalP"/>
    </source>
</evidence>
<evidence type="ECO:0000256" key="9">
    <source>
        <dbReference type="ARBA" id="ARBA00023136"/>
    </source>
</evidence>
<dbReference type="Pfam" id="PF07715">
    <property type="entry name" value="Plug"/>
    <property type="match status" value="1"/>
</dbReference>
<keyword evidence="16" id="KW-0675">Receptor</keyword>
<dbReference type="CDD" id="cd01347">
    <property type="entry name" value="ligand_gated_channel"/>
    <property type="match status" value="1"/>
</dbReference>
<comment type="similarity">
    <text evidence="11 12">Belongs to the TonB-dependent receptor family.</text>
</comment>
<evidence type="ECO:0000256" key="4">
    <source>
        <dbReference type="ARBA" id="ARBA00022496"/>
    </source>
</evidence>
<evidence type="ECO:0000256" key="1">
    <source>
        <dbReference type="ARBA" id="ARBA00004571"/>
    </source>
</evidence>
<dbReference type="Proteomes" id="UP000431269">
    <property type="component" value="Chromosome"/>
</dbReference>
<evidence type="ECO:0000259" key="14">
    <source>
        <dbReference type="Pfam" id="PF00593"/>
    </source>
</evidence>